<dbReference type="Pfam" id="PF01979">
    <property type="entry name" value="Amidohydro_1"/>
    <property type="match status" value="1"/>
</dbReference>
<dbReference type="RefSeq" id="WP_124327955.1">
    <property type="nucleotide sequence ID" value="NZ_BEXT01000001.1"/>
</dbReference>
<dbReference type="PANTHER" id="PTHR43135:SF3">
    <property type="entry name" value="ALPHA-D-RIBOSE 1-METHYLPHOSPHONATE 5-TRIPHOSPHATE DIPHOSPHATASE"/>
    <property type="match status" value="1"/>
</dbReference>
<dbReference type="Gene3D" id="2.30.40.10">
    <property type="entry name" value="Urease, subunit C, domain 1"/>
    <property type="match status" value="1"/>
</dbReference>
<reference evidence="3" key="2">
    <citation type="submission" date="2019-01" db="EMBL/GenBank/DDBJ databases">
        <title>Genome sequence of Desulfonema ishimotonii strain Tokyo 01.</title>
        <authorList>
            <person name="Fukui M."/>
        </authorList>
    </citation>
    <scope>NUCLEOTIDE SEQUENCE [LARGE SCALE GENOMIC DNA]</scope>
    <source>
        <strain evidence="3">Tokyo 01</strain>
    </source>
</reference>
<comment type="caution">
    <text evidence="2">The sequence shown here is derived from an EMBL/GenBank/DDBJ whole genome shotgun (WGS) entry which is preliminary data.</text>
</comment>
<feature type="domain" description="Amidohydrolase-related" evidence="1">
    <location>
        <begin position="56"/>
        <end position="374"/>
    </location>
</feature>
<dbReference type="SUPFAM" id="SSF51338">
    <property type="entry name" value="Composite domain of metallo-dependent hydrolases"/>
    <property type="match status" value="1"/>
</dbReference>
<proteinExistence type="predicted"/>
<dbReference type="SUPFAM" id="SSF51556">
    <property type="entry name" value="Metallo-dependent hydrolases"/>
    <property type="match status" value="1"/>
</dbReference>
<evidence type="ECO:0000259" key="1">
    <source>
        <dbReference type="Pfam" id="PF01979"/>
    </source>
</evidence>
<evidence type="ECO:0000313" key="2">
    <source>
        <dbReference type="EMBL" id="GBC60556.1"/>
    </source>
</evidence>
<dbReference type="InterPro" id="IPR051781">
    <property type="entry name" value="Metallo-dep_Hydrolase"/>
</dbReference>
<dbReference type="Proteomes" id="UP000288096">
    <property type="component" value="Unassembled WGS sequence"/>
</dbReference>
<reference evidence="3" key="1">
    <citation type="submission" date="2017-11" db="EMBL/GenBank/DDBJ databases">
        <authorList>
            <person name="Watanabe M."/>
            <person name="Kojima H."/>
        </authorList>
    </citation>
    <scope>NUCLEOTIDE SEQUENCE [LARGE SCALE GENOMIC DNA]</scope>
    <source>
        <strain evidence="3">Tokyo 01</strain>
    </source>
</reference>
<dbReference type="InterPro" id="IPR006680">
    <property type="entry name" value="Amidohydro-rel"/>
</dbReference>
<dbReference type="AlphaFoldDB" id="A0A401FUB0"/>
<evidence type="ECO:0000313" key="3">
    <source>
        <dbReference type="Proteomes" id="UP000288096"/>
    </source>
</evidence>
<name>A0A401FUB0_9BACT</name>
<dbReference type="OrthoDB" id="9782972at2"/>
<sequence length="400" mass="42601">MKKTQQILAGWLIDGSGGPVQRNRVIHIADGRIRSVRKATPEDGNHPELTDLSDCTVLPGLVDAHLHLFMSGIGDPVIRQQQLHAEFEEIKPVIGIHLKQLLAHGVIAVRDGGDYAGHALRYKQECLGSGQMPVCVRVAGKAWRKPERYGKLIGRAPLNGQSLADAIAGENVKTDHVKVVNSGLNSLKTFGRETLPQFDLDEFRAGVVAAHDRGLKVMVHCNGKRPVEIAVRAGCDSVEHGFFMGKENLKRMADHGIVWVPTAITMKAYSDQLPAGSREAEIARRNADHQLEQMALAKSLGVPVALGTDAGSLGVRHGAGVAGELKLLMAAGFTLEEAIGCSASVGAGLLNLPETGEIAPGKSGTLVAVSGAPDTLPDNLHTARILTPDSGGVIRRLRLE</sequence>
<gene>
    <name evidence="2" type="ORF">DENIS_1513</name>
</gene>
<organism evidence="2 3">
    <name type="scientific">Desulfonema ishimotonii</name>
    <dbReference type="NCBI Taxonomy" id="45657"/>
    <lineage>
        <taxon>Bacteria</taxon>
        <taxon>Pseudomonadati</taxon>
        <taxon>Thermodesulfobacteriota</taxon>
        <taxon>Desulfobacteria</taxon>
        <taxon>Desulfobacterales</taxon>
        <taxon>Desulfococcaceae</taxon>
        <taxon>Desulfonema</taxon>
    </lineage>
</organism>
<dbReference type="PANTHER" id="PTHR43135">
    <property type="entry name" value="ALPHA-D-RIBOSE 1-METHYLPHOSPHONATE 5-TRIPHOSPHATE DIPHOSPHATASE"/>
    <property type="match status" value="1"/>
</dbReference>
<dbReference type="EMBL" id="BEXT01000001">
    <property type="protein sequence ID" value="GBC60556.1"/>
    <property type="molecule type" value="Genomic_DNA"/>
</dbReference>
<protein>
    <recommendedName>
        <fullName evidence="1">Amidohydrolase-related domain-containing protein</fullName>
    </recommendedName>
</protein>
<dbReference type="Gene3D" id="3.20.20.140">
    <property type="entry name" value="Metal-dependent hydrolases"/>
    <property type="match status" value="1"/>
</dbReference>
<dbReference type="InterPro" id="IPR032466">
    <property type="entry name" value="Metal_Hydrolase"/>
</dbReference>
<keyword evidence="3" id="KW-1185">Reference proteome</keyword>
<dbReference type="GO" id="GO:0016810">
    <property type="term" value="F:hydrolase activity, acting on carbon-nitrogen (but not peptide) bonds"/>
    <property type="evidence" value="ECO:0007669"/>
    <property type="project" value="InterPro"/>
</dbReference>
<dbReference type="InterPro" id="IPR011059">
    <property type="entry name" value="Metal-dep_hydrolase_composite"/>
</dbReference>
<accession>A0A401FUB0</accession>